<keyword evidence="1" id="KW-0472">Membrane</keyword>
<reference evidence="2" key="3">
    <citation type="submission" date="2022-06" db="UniProtKB">
        <authorList>
            <consortium name="EnsemblPlants"/>
        </authorList>
    </citation>
    <scope>IDENTIFICATION</scope>
</reference>
<accession>A0A8R7P319</accession>
<reference evidence="2" key="2">
    <citation type="submission" date="2018-03" db="EMBL/GenBank/DDBJ databases">
        <title>The Triticum urartu genome reveals the dynamic nature of wheat genome evolution.</title>
        <authorList>
            <person name="Ling H."/>
            <person name="Ma B."/>
            <person name="Shi X."/>
            <person name="Liu H."/>
            <person name="Dong L."/>
            <person name="Sun H."/>
            <person name="Cao Y."/>
            <person name="Gao Q."/>
            <person name="Zheng S."/>
            <person name="Li Y."/>
            <person name="Yu Y."/>
            <person name="Du H."/>
            <person name="Qi M."/>
            <person name="Li Y."/>
            <person name="Yu H."/>
            <person name="Cui Y."/>
            <person name="Wang N."/>
            <person name="Chen C."/>
            <person name="Wu H."/>
            <person name="Zhao Y."/>
            <person name="Zhang J."/>
            <person name="Li Y."/>
            <person name="Zhou W."/>
            <person name="Zhang B."/>
            <person name="Hu W."/>
            <person name="Eijk M."/>
            <person name="Tang J."/>
            <person name="Witsenboer H."/>
            <person name="Zhao S."/>
            <person name="Li Z."/>
            <person name="Zhang A."/>
            <person name="Wang D."/>
            <person name="Liang C."/>
        </authorList>
    </citation>
    <scope>NUCLEOTIDE SEQUENCE [LARGE SCALE GENOMIC DNA]</scope>
    <source>
        <strain evidence="2">cv. G1812</strain>
    </source>
</reference>
<feature type="transmembrane region" description="Helical" evidence="1">
    <location>
        <begin position="12"/>
        <end position="37"/>
    </location>
</feature>
<name>A0A8R7P319_TRIUA</name>
<keyword evidence="1" id="KW-1133">Transmembrane helix</keyword>
<sequence length="53" mass="6092">MLYKADYHIPLLLGYVPLCLIYIVTLCSFMVLNISLITPVNNPWTDLFKSPSF</sequence>
<keyword evidence="1" id="KW-0812">Transmembrane</keyword>
<protein>
    <submittedName>
        <fullName evidence="2">Uncharacterized protein</fullName>
    </submittedName>
</protein>
<evidence type="ECO:0000256" key="1">
    <source>
        <dbReference type="SAM" id="Phobius"/>
    </source>
</evidence>
<dbReference type="AlphaFoldDB" id="A0A8R7P319"/>
<evidence type="ECO:0000313" key="3">
    <source>
        <dbReference type="Proteomes" id="UP000015106"/>
    </source>
</evidence>
<organism evidence="2 3">
    <name type="scientific">Triticum urartu</name>
    <name type="common">Red wild einkorn</name>
    <name type="synonym">Crithodium urartu</name>
    <dbReference type="NCBI Taxonomy" id="4572"/>
    <lineage>
        <taxon>Eukaryota</taxon>
        <taxon>Viridiplantae</taxon>
        <taxon>Streptophyta</taxon>
        <taxon>Embryophyta</taxon>
        <taxon>Tracheophyta</taxon>
        <taxon>Spermatophyta</taxon>
        <taxon>Magnoliopsida</taxon>
        <taxon>Liliopsida</taxon>
        <taxon>Poales</taxon>
        <taxon>Poaceae</taxon>
        <taxon>BOP clade</taxon>
        <taxon>Pooideae</taxon>
        <taxon>Triticodae</taxon>
        <taxon>Triticeae</taxon>
        <taxon>Triticinae</taxon>
        <taxon>Triticum</taxon>
    </lineage>
</organism>
<dbReference type="Proteomes" id="UP000015106">
    <property type="component" value="Chromosome 1"/>
</dbReference>
<keyword evidence="3" id="KW-1185">Reference proteome</keyword>
<dbReference type="EnsemblPlants" id="TuG1812G0100003550.01.T01">
    <property type="protein sequence ID" value="TuG1812G0100003550.01.T01"/>
    <property type="gene ID" value="TuG1812G0100003550.01"/>
</dbReference>
<evidence type="ECO:0000313" key="2">
    <source>
        <dbReference type="EnsemblPlants" id="TuG1812G0100003550.01.T01"/>
    </source>
</evidence>
<dbReference type="Gramene" id="TuG1812G0100003550.01.T01">
    <property type="protein sequence ID" value="TuG1812G0100003550.01.T01"/>
    <property type="gene ID" value="TuG1812G0100003550.01"/>
</dbReference>
<reference evidence="3" key="1">
    <citation type="journal article" date="2013" name="Nature">
        <title>Draft genome of the wheat A-genome progenitor Triticum urartu.</title>
        <authorList>
            <person name="Ling H.Q."/>
            <person name="Zhao S."/>
            <person name="Liu D."/>
            <person name="Wang J."/>
            <person name="Sun H."/>
            <person name="Zhang C."/>
            <person name="Fan H."/>
            <person name="Li D."/>
            <person name="Dong L."/>
            <person name="Tao Y."/>
            <person name="Gao C."/>
            <person name="Wu H."/>
            <person name="Li Y."/>
            <person name="Cui Y."/>
            <person name="Guo X."/>
            <person name="Zheng S."/>
            <person name="Wang B."/>
            <person name="Yu K."/>
            <person name="Liang Q."/>
            <person name="Yang W."/>
            <person name="Lou X."/>
            <person name="Chen J."/>
            <person name="Feng M."/>
            <person name="Jian J."/>
            <person name="Zhang X."/>
            <person name="Luo G."/>
            <person name="Jiang Y."/>
            <person name="Liu J."/>
            <person name="Wang Z."/>
            <person name="Sha Y."/>
            <person name="Zhang B."/>
            <person name="Wu H."/>
            <person name="Tang D."/>
            <person name="Shen Q."/>
            <person name="Xue P."/>
            <person name="Zou S."/>
            <person name="Wang X."/>
            <person name="Liu X."/>
            <person name="Wang F."/>
            <person name="Yang Y."/>
            <person name="An X."/>
            <person name="Dong Z."/>
            <person name="Zhang K."/>
            <person name="Zhang X."/>
            <person name="Luo M.C."/>
            <person name="Dvorak J."/>
            <person name="Tong Y."/>
            <person name="Wang J."/>
            <person name="Yang H."/>
            <person name="Li Z."/>
            <person name="Wang D."/>
            <person name="Zhang A."/>
            <person name="Wang J."/>
        </authorList>
    </citation>
    <scope>NUCLEOTIDE SEQUENCE</scope>
    <source>
        <strain evidence="3">cv. G1812</strain>
    </source>
</reference>
<proteinExistence type="predicted"/>